<evidence type="ECO:0000313" key="2">
    <source>
        <dbReference type="EMBL" id="MET1256143.1"/>
    </source>
</evidence>
<sequence length="154" mass="16744">MFNHALREIASMIAAIWIGLIIGVSFYAAPIKFTAEGVGLDALLLIGQVTFQNFTWVEFGVFGILLLTALSHLNKSAFICMGLLAVSLLVQKLVILPPLDVDLNNVVSGQPRPSGYLHILYGVLDLVKMSLLIIISLLLRTNEQPAEVTEVLAD</sequence>
<keyword evidence="1" id="KW-0472">Membrane</keyword>
<dbReference type="EMBL" id="JBEVCJ010000017">
    <property type="protein sequence ID" value="MET1256143.1"/>
    <property type="molecule type" value="Genomic_DNA"/>
</dbReference>
<gene>
    <name evidence="2" type="ORF">ABVT43_13465</name>
</gene>
<evidence type="ECO:0000256" key="1">
    <source>
        <dbReference type="SAM" id="Phobius"/>
    </source>
</evidence>
<keyword evidence="1" id="KW-0812">Transmembrane</keyword>
<reference evidence="2 3" key="1">
    <citation type="submission" date="2024-06" db="EMBL/GenBank/DDBJ databases">
        <authorList>
            <person name="Li F."/>
        </authorList>
    </citation>
    <scope>NUCLEOTIDE SEQUENCE [LARGE SCALE GENOMIC DNA]</scope>
    <source>
        <strain evidence="2 3">GXAS 311</strain>
    </source>
</reference>
<keyword evidence="1" id="KW-1133">Transmembrane helix</keyword>
<accession>A0ABV2BW49</accession>
<keyword evidence="3" id="KW-1185">Reference proteome</keyword>
<name>A0ABV2BW49_9GAMM</name>
<evidence type="ECO:0000313" key="3">
    <source>
        <dbReference type="Proteomes" id="UP001548189"/>
    </source>
</evidence>
<dbReference type="Proteomes" id="UP001548189">
    <property type="component" value="Unassembled WGS sequence"/>
</dbReference>
<feature type="transmembrane region" description="Helical" evidence="1">
    <location>
        <begin position="116"/>
        <end position="139"/>
    </location>
</feature>
<organism evidence="2 3">
    <name type="scientific">Aliikangiella maris</name>
    <dbReference type="NCBI Taxonomy" id="3162458"/>
    <lineage>
        <taxon>Bacteria</taxon>
        <taxon>Pseudomonadati</taxon>
        <taxon>Pseudomonadota</taxon>
        <taxon>Gammaproteobacteria</taxon>
        <taxon>Oceanospirillales</taxon>
        <taxon>Pleioneaceae</taxon>
        <taxon>Aliikangiella</taxon>
    </lineage>
</organism>
<dbReference type="RefSeq" id="WP_353896728.1">
    <property type="nucleotide sequence ID" value="NZ_JBEVCJ010000017.1"/>
</dbReference>
<feature type="transmembrane region" description="Helical" evidence="1">
    <location>
        <begin position="77"/>
        <end position="96"/>
    </location>
</feature>
<feature type="transmembrane region" description="Helical" evidence="1">
    <location>
        <begin position="12"/>
        <end position="31"/>
    </location>
</feature>
<comment type="caution">
    <text evidence="2">The sequence shown here is derived from an EMBL/GenBank/DDBJ whole genome shotgun (WGS) entry which is preliminary data.</text>
</comment>
<protein>
    <recommendedName>
        <fullName evidence="4">DUF4149 domain-containing protein</fullName>
    </recommendedName>
</protein>
<proteinExistence type="predicted"/>
<evidence type="ECO:0008006" key="4">
    <source>
        <dbReference type="Google" id="ProtNLM"/>
    </source>
</evidence>
<feature type="transmembrane region" description="Helical" evidence="1">
    <location>
        <begin position="51"/>
        <end position="70"/>
    </location>
</feature>